<dbReference type="InterPro" id="IPR050397">
    <property type="entry name" value="Env_Response_Regulators"/>
</dbReference>
<dbReference type="SMART" id="SM00100">
    <property type="entry name" value="cNMP"/>
    <property type="match status" value="1"/>
</dbReference>
<dbReference type="PANTHER" id="PTHR24567:SF74">
    <property type="entry name" value="HTH-TYPE TRANSCRIPTIONAL REGULATOR ARCR"/>
    <property type="match status" value="1"/>
</dbReference>
<dbReference type="CDD" id="cd00038">
    <property type="entry name" value="CAP_ED"/>
    <property type="match status" value="1"/>
</dbReference>
<organism evidence="3 4">
    <name type="scientific">Solirubrobacter ginsenosidimutans</name>
    <dbReference type="NCBI Taxonomy" id="490573"/>
    <lineage>
        <taxon>Bacteria</taxon>
        <taxon>Bacillati</taxon>
        <taxon>Actinomycetota</taxon>
        <taxon>Thermoleophilia</taxon>
        <taxon>Solirubrobacterales</taxon>
        <taxon>Solirubrobacteraceae</taxon>
        <taxon>Solirubrobacter</taxon>
    </lineage>
</organism>
<dbReference type="PROSITE" id="PS50042">
    <property type="entry name" value="CNMP_BINDING_3"/>
    <property type="match status" value="1"/>
</dbReference>
<dbReference type="RefSeq" id="WP_270044535.1">
    <property type="nucleotide sequence ID" value="NZ_JAPDOD010000044.1"/>
</dbReference>
<feature type="region of interest" description="Disordered" evidence="1">
    <location>
        <begin position="1"/>
        <end position="23"/>
    </location>
</feature>
<dbReference type="Gene3D" id="2.60.120.10">
    <property type="entry name" value="Jelly Rolls"/>
    <property type="match status" value="1"/>
</dbReference>
<dbReference type="GO" id="GO:0005829">
    <property type="term" value="C:cytosol"/>
    <property type="evidence" value="ECO:0007669"/>
    <property type="project" value="TreeGrafter"/>
</dbReference>
<evidence type="ECO:0000256" key="1">
    <source>
        <dbReference type="SAM" id="MobiDB-lite"/>
    </source>
</evidence>
<comment type="caution">
    <text evidence="3">The sequence shown here is derived from an EMBL/GenBank/DDBJ whole genome shotgun (WGS) entry which is preliminary data.</text>
</comment>
<feature type="domain" description="Cyclic nucleotide-binding" evidence="2">
    <location>
        <begin position="23"/>
        <end position="133"/>
    </location>
</feature>
<evidence type="ECO:0000313" key="4">
    <source>
        <dbReference type="Proteomes" id="UP001149140"/>
    </source>
</evidence>
<dbReference type="AlphaFoldDB" id="A0A9X3N5J6"/>
<gene>
    <name evidence="3" type="ORF">OM076_33730</name>
</gene>
<reference evidence="3" key="1">
    <citation type="submission" date="2022-10" db="EMBL/GenBank/DDBJ databases">
        <title>The WGS of Solirubrobacter ginsenosidimutans DSM 21036.</title>
        <authorList>
            <person name="Jiang Z."/>
        </authorList>
    </citation>
    <scope>NUCLEOTIDE SEQUENCE</scope>
    <source>
        <strain evidence="3">DSM 21036</strain>
    </source>
</reference>
<proteinExistence type="predicted"/>
<keyword evidence="4" id="KW-1185">Reference proteome</keyword>
<protein>
    <submittedName>
        <fullName evidence="3">Cyclic nucleotide-binding domain-containing protein</fullName>
    </submittedName>
</protein>
<accession>A0A9X3N5J6</accession>
<dbReference type="Pfam" id="PF00027">
    <property type="entry name" value="cNMP_binding"/>
    <property type="match status" value="1"/>
</dbReference>
<sequence>MDTSGFFQYPGTAQLPTENPPGFLEDRNDEDWALLLEHTETRLFRAGQEVLTQGERDRALYLLVDGRLHAPSGPVAPVSTFGEVAFLDGRPRAVTVTATSDAEVLRLGHESFLALSARRPDLGRAVLTDISSILAARFRNASDQIAGWTG</sequence>
<evidence type="ECO:0000259" key="2">
    <source>
        <dbReference type="PROSITE" id="PS50042"/>
    </source>
</evidence>
<dbReference type="GO" id="GO:0003700">
    <property type="term" value="F:DNA-binding transcription factor activity"/>
    <property type="evidence" value="ECO:0007669"/>
    <property type="project" value="TreeGrafter"/>
</dbReference>
<dbReference type="Proteomes" id="UP001149140">
    <property type="component" value="Unassembled WGS sequence"/>
</dbReference>
<dbReference type="InterPro" id="IPR014710">
    <property type="entry name" value="RmlC-like_jellyroll"/>
</dbReference>
<evidence type="ECO:0000313" key="3">
    <source>
        <dbReference type="EMBL" id="MDA0165278.1"/>
    </source>
</evidence>
<dbReference type="PANTHER" id="PTHR24567">
    <property type="entry name" value="CRP FAMILY TRANSCRIPTIONAL REGULATORY PROTEIN"/>
    <property type="match status" value="1"/>
</dbReference>
<dbReference type="InterPro" id="IPR000595">
    <property type="entry name" value="cNMP-bd_dom"/>
</dbReference>
<name>A0A9X3N5J6_9ACTN</name>
<dbReference type="InterPro" id="IPR018490">
    <property type="entry name" value="cNMP-bd_dom_sf"/>
</dbReference>
<dbReference type="EMBL" id="JAPDOD010000044">
    <property type="protein sequence ID" value="MDA0165278.1"/>
    <property type="molecule type" value="Genomic_DNA"/>
</dbReference>
<dbReference type="SUPFAM" id="SSF51206">
    <property type="entry name" value="cAMP-binding domain-like"/>
    <property type="match status" value="1"/>
</dbReference>